<proteinExistence type="predicted"/>
<organism evidence="4 5">
    <name type="scientific">Phragmitibacter flavus</name>
    <dbReference type="NCBI Taxonomy" id="2576071"/>
    <lineage>
        <taxon>Bacteria</taxon>
        <taxon>Pseudomonadati</taxon>
        <taxon>Verrucomicrobiota</taxon>
        <taxon>Verrucomicrobiia</taxon>
        <taxon>Verrucomicrobiales</taxon>
        <taxon>Verrucomicrobiaceae</taxon>
        <taxon>Phragmitibacter</taxon>
    </lineage>
</organism>
<feature type="domain" description="RRM" evidence="3">
    <location>
        <begin position="1"/>
        <end position="79"/>
    </location>
</feature>
<dbReference type="Pfam" id="PF00076">
    <property type="entry name" value="RRM_1"/>
    <property type="match status" value="1"/>
</dbReference>
<dbReference type="Proteomes" id="UP000306196">
    <property type="component" value="Unassembled WGS sequence"/>
</dbReference>
<sequence length="164" mass="16588">MNLYVSNLSYNLTDTELREAFERYGLVSHARIILDRETGRSRGFAFVEMPNDDEARAAINGLNNIDLGERPLKVVEARPREERPYTPRPAGGGGPGGGGGGGYKSGGGGGGGGYKGGGGGGGGGYKGGGGGGGYKGGGGGGRGDKQSWDRGKRDGGFEGGGDWD</sequence>
<name>A0A5R8KD12_9BACT</name>
<feature type="compositionally biased region" description="Gly residues" evidence="2">
    <location>
        <begin position="90"/>
        <end position="141"/>
    </location>
</feature>
<dbReference type="PANTHER" id="PTHR48027">
    <property type="entry name" value="HETEROGENEOUS NUCLEAR RIBONUCLEOPROTEIN 87F-RELATED"/>
    <property type="match status" value="1"/>
</dbReference>
<keyword evidence="5" id="KW-1185">Reference proteome</keyword>
<dbReference type="RefSeq" id="WP_138086788.1">
    <property type="nucleotide sequence ID" value="NZ_VAUV01000009.1"/>
</dbReference>
<dbReference type="SMART" id="SM00360">
    <property type="entry name" value="RRM"/>
    <property type="match status" value="1"/>
</dbReference>
<dbReference type="InterPro" id="IPR000504">
    <property type="entry name" value="RRM_dom"/>
</dbReference>
<evidence type="ECO:0000259" key="3">
    <source>
        <dbReference type="PROSITE" id="PS50102"/>
    </source>
</evidence>
<evidence type="ECO:0000313" key="5">
    <source>
        <dbReference type="Proteomes" id="UP000306196"/>
    </source>
</evidence>
<dbReference type="Gene3D" id="3.30.70.330">
    <property type="match status" value="1"/>
</dbReference>
<dbReference type="SUPFAM" id="SSF54928">
    <property type="entry name" value="RNA-binding domain, RBD"/>
    <property type="match status" value="1"/>
</dbReference>
<feature type="compositionally biased region" description="Basic and acidic residues" evidence="2">
    <location>
        <begin position="142"/>
        <end position="156"/>
    </location>
</feature>
<evidence type="ECO:0000256" key="2">
    <source>
        <dbReference type="SAM" id="MobiDB-lite"/>
    </source>
</evidence>
<dbReference type="EMBL" id="VAUV01000009">
    <property type="protein sequence ID" value="TLD70190.1"/>
    <property type="molecule type" value="Genomic_DNA"/>
</dbReference>
<dbReference type="InterPro" id="IPR052462">
    <property type="entry name" value="SLIRP/GR-RBP-like"/>
</dbReference>
<protein>
    <submittedName>
        <fullName evidence="4">RNA-binding protein</fullName>
    </submittedName>
</protein>
<evidence type="ECO:0000313" key="4">
    <source>
        <dbReference type="EMBL" id="TLD70190.1"/>
    </source>
</evidence>
<evidence type="ECO:0000256" key="1">
    <source>
        <dbReference type="ARBA" id="ARBA00022884"/>
    </source>
</evidence>
<dbReference type="GO" id="GO:0003723">
    <property type="term" value="F:RNA binding"/>
    <property type="evidence" value="ECO:0007669"/>
    <property type="project" value="UniProtKB-KW"/>
</dbReference>
<dbReference type="InterPro" id="IPR035979">
    <property type="entry name" value="RBD_domain_sf"/>
</dbReference>
<accession>A0A5R8KD12</accession>
<reference evidence="4 5" key="1">
    <citation type="submission" date="2019-05" db="EMBL/GenBank/DDBJ databases">
        <title>Verrucobacter flavum gen. nov., sp. nov. a new member of the family Verrucomicrobiaceae.</title>
        <authorList>
            <person name="Szuroczki S."/>
            <person name="Abbaszade G."/>
            <person name="Szabo A."/>
            <person name="Felfoldi T."/>
            <person name="Schumann P."/>
            <person name="Boka K."/>
            <person name="Keki Z."/>
            <person name="Toumi M."/>
            <person name="Toth E."/>
        </authorList>
    </citation>
    <scope>NUCLEOTIDE SEQUENCE [LARGE SCALE GENOMIC DNA]</scope>
    <source>
        <strain evidence="4 5">MG-N-17</strain>
    </source>
</reference>
<dbReference type="AlphaFoldDB" id="A0A5R8KD12"/>
<feature type="region of interest" description="Disordered" evidence="2">
    <location>
        <begin position="69"/>
        <end position="164"/>
    </location>
</feature>
<dbReference type="InterPro" id="IPR012677">
    <property type="entry name" value="Nucleotide-bd_a/b_plait_sf"/>
</dbReference>
<gene>
    <name evidence="4" type="ORF">FEM03_13440</name>
</gene>
<keyword evidence="1" id="KW-0694">RNA-binding</keyword>
<feature type="compositionally biased region" description="Basic and acidic residues" evidence="2">
    <location>
        <begin position="69"/>
        <end position="85"/>
    </location>
</feature>
<dbReference type="PROSITE" id="PS50102">
    <property type="entry name" value="RRM"/>
    <property type="match status" value="1"/>
</dbReference>
<dbReference type="OrthoDB" id="9798855at2"/>
<comment type="caution">
    <text evidence="4">The sequence shown here is derived from an EMBL/GenBank/DDBJ whole genome shotgun (WGS) entry which is preliminary data.</text>
</comment>